<evidence type="ECO:0000313" key="1">
    <source>
        <dbReference type="EMBL" id="KAG5191279.1"/>
    </source>
</evidence>
<comment type="caution">
    <text evidence="1">The sequence shown here is derived from an EMBL/GenBank/DDBJ whole genome shotgun (WGS) entry which is preliminary data.</text>
</comment>
<dbReference type="Pfam" id="PF19114">
    <property type="entry name" value="EsV_1_7_cys"/>
    <property type="match status" value="3"/>
</dbReference>
<protein>
    <submittedName>
        <fullName evidence="1">Uncharacterized protein</fullName>
    </submittedName>
</protein>
<dbReference type="EMBL" id="JAFCMP010000021">
    <property type="protein sequence ID" value="KAG5191279.1"/>
    <property type="molecule type" value="Genomic_DNA"/>
</dbReference>
<organism evidence="1 2">
    <name type="scientific">Tribonema minus</name>
    <dbReference type="NCBI Taxonomy" id="303371"/>
    <lineage>
        <taxon>Eukaryota</taxon>
        <taxon>Sar</taxon>
        <taxon>Stramenopiles</taxon>
        <taxon>Ochrophyta</taxon>
        <taxon>PX clade</taxon>
        <taxon>Xanthophyceae</taxon>
        <taxon>Tribonematales</taxon>
        <taxon>Tribonemataceae</taxon>
        <taxon>Tribonema</taxon>
    </lineage>
</organism>
<evidence type="ECO:0000313" key="2">
    <source>
        <dbReference type="Proteomes" id="UP000664859"/>
    </source>
</evidence>
<dbReference type="Proteomes" id="UP000664859">
    <property type="component" value="Unassembled WGS sequence"/>
</dbReference>
<name>A0A835ZFF0_9STRA</name>
<gene>
    <name evidence="1" type="ORF">JKP88DRAFT_296224</name>
</gene>
<dbReference type="AlphaFoldDB" id="A0A835ZFF0"/>
<sequence length="565" mass="62586">MDFTYPEETPSKRARIDDGGYVTAAVDKRALIILHLREKLAARHYVMSLWEQLKPSQVSDPFESTLLTTGTATASAKICAVPDCDATCIRKWCDTHKTHKTCRFQDCNERAYYAPNFWGPQWCKFHRTPDMVASGAHPASAKICAVPGCDATCIRKWCDTHKTHKICRNQDCSERASYAPKFWGPQWCKVHRTPDMRAFGAHCCICGKGAADQKPDDPGVWYCRMCGGTGALDVKSPKCAECGLKQAAFHKEGAPGLRFCSDCAGADAVNFRARMCDACGLKQAVFQIDDAPERFCRGCAGPDGIDVVNAKCAGCEVTTPCFEREDAPGLRFCRGCAGPDAIDVTNRMCAECRKKHANFARPDALGNLYCRSCGGPDAVDIKNKRCKHGRTLRYCLGPICHINNIGTRSIEEMFPDATAFIAWTGGDDVDTFIRAVGHRLKFGDLQIMPDMLVGTQAFFHDGRRYHEHKPKDLLDTLALLDAGYTVVRTRDMIPDIDVPGVLNVRVDARKGCQQVSHDLASALGVSDSDWPDMWRRAESLAHRAVLKLADQFAQTKQTSIDDFFE</sequence>
<dbReference type="InterPro" id="IPR043822">
    <property type="entry name" value="EsV_1_7_cys"/>
</dbReference>
<keyword evidence="2" id="KW-1185">Reference proteome</keyword>
<proteinExistence type="predicted"/>
<dbReference type="SMART" id="SM01425">
    <property type="entry name" value="EsV_1_7"/>
    <property type="match status" value="3"/>
</dbReference>
<reference evidence="1" key="1">
    <citation type="submission" date="2021-02" db="EMBL/GenBank/DDBJ databases">
        <title>First Annotated Genome of the Yellow-green Alga Tribonema minus.</title>
        <authorList>
            <person name="Mahan K.M."/>
        </authorList>
    </citation>
    <scope>NUCLEOTIDE SEQUENCE</scope>
    <source>
        <strain evidence="1">UTEX B ZZ1240</strain>
    </source>
</reference>
<accession>A0A835ZFF0</accession>